<keyword evidence="4" id="KW-1185">Reference proteome</keyword>
<dbReference type="InterPro" id="IPR000941">
    <property type="entry name" value="Enolase"/>
</dbReference>
<evidence type="ECO:0000313" key="3">
    <source>
        <dbReference type="EMBL" id="CAI9620802.1"/>
    </source>
</evidence>
<feature type="region of interest" description="Disordered" evidence="1">
    <location>
        <begin position="159"/>
        <end position="217"/>
    </location>
</feature>
<dbReference type="InterPro" id="IPR020811">
    <property type="entry name" value="Enolase_N"/>
</dbReference>
<feature type="compositionally biased region" description="Basic and acidic residues" evidence="1">
    <location>
        <begin position="159"/>
        <end position="169"/>
    </location>
</feature>
<dbReference type="PANTHER" id="PTHR11902:SF30">
    <property type="entry name" value="ENOLASE 4"/>
    <property type="match status" value="1"/>
</dbReference>
<accession>A0ABN9HGA5</accession>
<dbReference type="InterPro" id="IPR036849">
    <property type="entry name" value="Enolase-like_C_sf"/>
</dbReference>
<evidence type="ECO:0000313" key="4">
    <source>
        <dbReference type="Proteomes" id="UP001162483"/>
    </source>
</evidence>
<reference evidence="3" key="1">
    <citation type="submission" date="2023-05" db="EMBL/GenBank/DDBJ databases">
        <authorList>
            <person name="Stuckert A."/>
        </authorList>
    </citation>
    <scope>NUCLEOTIDE SEQUENCE</scope>
</reference>
<dbReference type="PANTHER" id="PTHR11902">
    <property type="entry name" value="ENOLASE"/>
    <property type="match status" value="1"/>
</dbReference>
<feature type="compositionally biased region" description="Pro residues" evidence="1">
    <location>
        <begin position="207"/>
        <end position="216"/>
    </location>
</feature>
<dbReference type="SUPFAM" id="SSF54826">
    <property type="entry name" value="Enolase N-terminal domain-like"/>
    <property type="match status" value="1"/>
</dbReference>
<name>A0ABN9HGA5_9NEOB</name>
<comment type="caution">
    <text evidence="3">The sequence shown here is derived from an EMBL/GenBank/DDBJ whole genome shotgun (WGS) entry which is preliminary data.</text>
</comment>
<dbReference type="InterPro" id="IPR029017">
    <property type="entry name" value="Enolase-like_N"/>
</dbReference>
<dbReference type="EMBL" id="CATNWA010021001">
    <property type="protein sequence ID" value="CAI9620802.1"/>
    <property type="molecule type" value="Genomic_DNA"/>
</dbReference>
<dbReference type="Gene3D" id="3.20.20.120">
    <property type="entry name" value="Enolase-like C-terminal domain"/>
    <property type="match status" value="1"/>
</dbReference>
<dbReference type="Gene3D" id="3.30.390.10">
    <property type="entry name" value="Enolase-like, N-terminal domain"/>
    <property type="match status" value="1"/>
</dbReference>
<dbReference type="Proteomes" id="UP001162483">
    <property type="component" value="Unassembled WGS sequence"/>
</dbReference>
<evidence type="ECO:0000256" key="1">
    <source>
        <dbReference type="SAM" id="MobiDB-lite"/>
    </source>
</evidence>
<feature type="compositionally biased region" description="Basic residues" evidence="1">
    <location>
        <begin position="190"/>
        <end position="200"/>
    </location>
</feature>
<gene>
    <name evidence="3" type="ORF">SPARVUS_LOCUS16046832</name>
</gene>
<organism evidence="3 4">
    <name type="scientific">Staurois parvus</name>
    <dbReference type="NCBI Taxonomy" id="386267"/>
    <lineage>
        <taxon>Eukaryota</taxon>
        <taxon>Metazoa</taxon>
        <taxon>Chordata</taxon>
        <taxon>Craniata</taxon>
        <taxon>Vertebrata</taxon>
        <taxon>Euteleostomi</taxon>
        <taxon>Amphibia</taxon>
        <taxon>Batrachia</taxon>
        <taxon>Anura</taxon>
        <taxon>Neobatrachia</taxon>
        <taxon>Ranoidea</taxon>
        <taxon>Ranidae</taxon>
        <taxon>Staurois</taxon>
    </lineage>
</organism>
<dbReference type="SMART" id="SM01193">
    <property type="entry name" value="Enolase_N"/>
    <property type="match status" value="1"/>
</dbReference>
<protein>
    <recommendedName>
        <fullName evidence="2">Enolase N-terminal domain-containing protein</fullName>
    </recommendedName>
</protein>
<evidence type="ECO:0000259" key="2">
    <source>
        <dbReference type="SMART" id="SM01193"/>
    </source>
</evidence>
<feature type="domain" description="Enolase N-terminal" evidence="2">
    <location>
        <begin position="61"/>
        <end position="247"/>
    </location>
</feature>
<sequence>MSRTEGSQHREEAMSAAQYYRGLNIPERVEEALNIGYRLNPPDLPGYLSNYFAELSKPPVISHVRGRKILGGAGNAALEVEVFCTVRNNDKKICSAVISADAAPLTCDTTEVEGKERKMSVETAVEWIRESIGPMLGGIQPNEQSNVDQLLSDFFQPKMEEERRQRESELDGATSSTRSVPTPPASPAASKKKGSGKGKKVAAAEKPIPPADPPEPIVRGSLAVSAVSLAVATCSAILREVPLYTYISILKHEKPPSKMAIPTPLITLLSYGKCSPGKLNLMKEIMMVPRPGLTAQQAVDLALSLQAQIIKQTDAI</sequence>
<proteinExistence type="predicted"/>